<feature type="region of interest" description="Disordered" evidence="4">
    <location>
        <begin position="1"/>
        <end position="127"/>
    </location>
</feature>
<dbReference type="Proteomes" id="UP000694044">
    <property type="component" value="Unassembled WGS sequence"/>
</dbReference>
<feature type="compositionally biased region" description="Basic residues" evidence="4">
    <location>
        <begin position="14"/>
        <end position="32"/>
    </location>
</feature>
<dbReference type="GO" id="GO:0005634">
    <property type="term" value="C:nucleus"/>
    <property type="evidence" value="ECO:0007669"/>
    <property type="project" value="TreeGrafter"/>
</dbReference>
<feature type="compositionally biased region" description="Polar residues" evidence="4">
    <location>
        <begin position="95"/>
        <end position="104"/>
    </location>
</feature>
<accession>A0A8T1WGV1</accession>
<evidence type="ECO:0000313" key="6">
    <source>
        <dbReference type="Proteomes" id="UP000694044"/>
    </source>
</evidence>
<dbReference type="InterPro" id="IPR001680">
    <property type="entry name" value="WD40_rpt"/>
</dbReference>
<evidence type="ECO:0000256" key="3">
    <source>
        <dbReference type="PROSITE-ProRule" id="PRU00221"/>
    </source>
</evidence>
<evidence type="ECO:0000313" key="5">
    <source>
        <dbReference type="EMBL" id="KAG7390869.1"/>
    </source>
</evidence>
<feature type="compositionally biased region" description="Basic and acidic residues" evidence="4">
    <location>
        <begin position="81"/>
        <end position="94"/>
    </location>
</feature>
<keyword evidence="1 3" id="KW-0853">WD repeat</keyword>
<proteinExistence type="predicted"/>
<organism evidence="5 6">
    <name type="scientific">Phytophthora pseudosyringae</name>
    <dbReference type="NCBI Taxonomy" id="221518"/>
    <lineage>
        <taxon>Eukaryota</taxon>
        <taxon>Sar</taxon>
        <taxon>Stramenopiles</taxon>
        <taxon>Oomycota</taxon>
        <taxon>Peronosporomycetes</taxon>
        <taxon>Peronosporales</taxon>
        <taxon>Peronosporaceae</taxon>
        <taxon>Phytophthora</taxon>
    </lineage>
</organism>
<dbReference type="GO" id="GO:0003677">
    <property type="term" value="F:DNA binding"/>
    <property type="evidence" value="ECO:0007669"/>
    <property type="project" value="TreeGrafter"/>
</dbReference>
<dbReference type="PROSITE" id="PS50082">
    <property type="entry name" value="WD_REPEATS_2"/>
    <property type="match status" value="1"/>
</dbReference>
<dbReference type="PANTHER" id="PTHR14773:SF0">
    <property type="entry name" value="WD REPEAT-CONTAINING PROTEIN 76"/>
    <property type="match status" value="1"/>
</dbReference>
<evidence type="ECO:0000256" key="4">
    <source>
        <dbReference type="SAM" id="MobiDB-lite"/>
    </source>
</evidence>
<feature type="compositionally biased region" description="Polar residues" evidence="4">
    <location>
        <begin position="252"/>
        <end position="268"/>
    </location>
</feature>
<dbReference type="InterPro" id="IPR050853">
    <property type="entry name" value="WD_repeat_DNA-damage-binding"/>
</dbReference>
<dbReference type="EMBL" id="JAGDFM010000026">
    <property type="protein sequence ID" value="KAG7390869.1"/>
    <property type="molecule type" value="Genomic_DNA"/>
</dbReference>
<dbReference type="AlphaFoldDB" id="A0A8T1WGV1"/>
<feature type="compositionally biased region" description="Basic and acidic residues" evidence="4">
    <location>
        <begin position="33"/>
        <end position="60"/>
    </location>
</feature>
<gene>
    <name evidence="5" type="primary">WDR76_2</name>
    <name evidence="5" type="ORF">PHYPSEUDO_006353</name>
</gene>
<name>A0A8T1WGV1_9STRA</name>
<reference evidence="5" key="1">
    <citation type="submission" date="2021-02" db="EMBL/GenBank/DDBJ databases">
        <authorList>
            <person name="Palmer J.M."/>
        </authorList>
    </citation>
    <scope>NUCLEOTIDE SEQUENCE</scope>
    <source>
        <strain evidence="5">SCRP734</strain>
    </source>
</reference>
<evidence type="ECO:0000256" key="2">
    <source>
        <dbReference type="ARBA" id="ARBA00022737"/>
    </source>
</evidence>
<dbReference type="GO" id="GO:2000001">
    <property type="term" value="P:regulation of DNA damage checkpoint"/>
    <property type="evidence" value="ECO:0007669"/>
    <property type="project" value="TreeGrafter"/>
</dbReference>
<feature type="repeat" description="WD" evidence="3">
    <location>
        <begin position="669"/>
        <end position="702"/>
    </location>
</feature>
<sequence length="864" mass="97355">MTPSVHLDEPPVPYKKRRCRSSKKKRLRLKKRASLEPKVAVEGDEIADNKDDETPTEERTQSQGSSTEEPQPQEPEQEQEATDRDHTQKQEETHVQGQNHTVNSRDGDDDDEAEAEEQEEMTEYERKRRANILRNQAYMKGVGMSIAKLAARTTIGNEAEKEAARLRRAEKRALRAAQQPEPVPQRLSLRIKMKPYSEHVRAKARMMAYMGVNGRKGAVHDQDEVKGTQTHGNTTKEREEAMEPTHKRSEDTVSTQNYMQKKSASTATRPIRTTKDTFQGGRHEPDATKSYDLQAAQRDAFANRIACMARKPVNMTMNTMSTDSPVIEPPCRDDSSVQLQQHEEASPQRQTATSPAESQGSNKQVSGPSKELEHQAGKKEHDEMAGYERKRRQDILRNQLFMQQVGGKSVSKFIACTAIRREAEKETRRFALNAKRSALNTAESDPRRPTRKLRRLGTEHDVEVSELDRGHPLDLLTLKTTRQRHGNKVEFMDAMDEEGKVFLENLTAHFKIPVALEEKAPLTDVKYSLEDKDIAKVVPDPIRALAFLPRPDRIMVASGDKEGHIALWTPPSTADHMKRNSCAVLYRPHGFPVSQLLFPDSTSLISSSYDGTVREFDLWTSTLSVVCETGIGVSALAASGNPQFYYAGCGDGTLRLIDRRARKLDRTGYQLHEARINTLDQHPSLDYCIATASQDNTVCFWDKRRISPELNVPLATLPHADAVDSAYFSPRNGAWLATVSQDSYINVYDTSILSTRKSSDPLPVQLPSPVRTQHNNYSGSWKGTKFVLHAAWDPKRTNQFVIGCMETPPRVQIFHAERHQTIRELMCSKLGTTNNVNVFHPHLDLIASGNTSGRVSLWRGKGEE</sequence>
<feature type="compositionally biased region" description="Acidic residues" evidence="4">
    <location>
        <begin position="107"/>
        <end position="122"/>
    </location>
</feature>
<comment type="caution">
    <text evidence="5">The sequence shown here is derived from an EMBL/GenBank/DDBJ whole genome shotgun (WGS) entry which is preliminary data.</text>
</comment>
<feature type="compositionally biased region" description="Basic and acidic residues" evidence="4">
    <location>
        <begin position="370"/>
        <end position="385"/>
    </location>
</feature>
<keyword evidence="2" id="KW-0677">Repeat</keyword>
<feature type="compositionally biased region" description="Basic and acidic residues" evidence="4">
    <location>
        <begin position="330"/>
        <end position="346"/>
    </location>
</feature>
<dbReference type="SMART" id="SM00320">
    <property type="entry name" value="WD40"/>
    <property type="match status" value="6"/>
</dbReference>
<dbReference type="Pfam" id="PF00400">
    <property type="entry name" value="WD40"/>
    <property type="match status" value="2"/>
</dbReference>
<keyword evidence="6" id="KW-1185">Reference proteome</keyword>
<dbReference type="PANTHER" id="PTHR14773">
    <property type="entry name" value="WD REPEAT-CONTAINING PROTEIN 76"/>
    <property type="match status" value="1"/>
</dbReference>
<evidence type="ECO:0000256" key="1">
    <source>
        <dbReference type="ARBA" id="ARBA00022574"/>
    </source>
</evidence>
<protein>
    <submittedName>
        <fullName evidence="5">WD repeat-containing protein 76</fullName>
    </submittedName>
</protein>
<feature type="compositionally biased region" description="Basic and acidic residues" evidence="4">
    <location>
        <begin position="234"/>
        <end position="251"/>
    </location>
</feature>
<feature type="compositionally biased region" description="Polar residues" evidence="4">
    <location>
        <begin position="347"/>
        <end position="367"/>
    </location>
</feature>
<feature type="region of interest" description="Disordered" evidence="4">
    <location>
        <begin position="316"/>
        <end position="385"/>
    </location>
</feature>
<feature type="compositionally biased region" description="Low complexity" evidence="4">
    <location>
        <begin position="61"/>
        <end position="70"/>
    </location>
</feature>
<dbReference type="OrthoDB" id="9890280at2759"/>
<feature type="region of interest" description="Disordered" evidence="4">
    <location>
        <begin position="224"/>
        <end position="289"/>
    </location>
</feature>